<reference evidence="3" key="1">
    <citation type="submission" date="2017-04" db="EMBL/GenBank/DDBJ databases">
        <authorList>
            <person name="Varghese N."/>
            <person name="Submissions S."/>
        </authorList>
    </citation>
    <scope>NUCLEOTIDE SEQUENCE [LARGE SCALE GENOMIC DNA]</scope>
    <source>
        <strain evidence="3">DSM 20463</strain>
    </source>
</reference>
<proteinExistence type="predicted"/>
<dbReference type="GO" id="GO:0008289">
    <property type="term" value="F:lipid binding"/>
    <property type="evidence" value="ECO:0007669"/>
    <property type="project" value="UniProtKB-KW"/>
</dbReference>
<dbReference type="OrthoDB" id="2138472at2"/>
<dbReference type="STRING" id="573058.SAMN00017477_1796"/>
<dbReference type="AlphaFoldDB" id="A0A1W1VDH8"/>
<dbReference type="Gene3D" id="2.20.28.50">
    <property type="entry name" value="degv family protein"/>
    <property type="match status" value="1"/>
</dbReference>
<protein>
    <submittedName>
        <fullName evidence="2">EDD domain protein, DegV family</fullName>
    </submittedName>
</protein>
<evidence type="ECO:0000313" key="3">
    <source>
        <dbReference type="Proteomes" id="UP000192368"/>
    </source>
</evidence>
<dbReference type="RefSeq" id="WP_084231326.1">
    <property type="nucleotide sequence ID" value="NZ_FWWR01000011.1"/>
</dbReference>
<name>A0A1W1VDH8_PEPAS</name>
<dbReference type="PROSITE" id="PS51482">
    <property type="entry name" value="DEGV"/>
    <property type="match status" value="1"/>
</dbReference>
<dbReference type="Pfam" id="PF02645">
    <property type="entry name" value="DegV"/>
    <property type="match status" value="1"/>
</dbReference>
<dbReference type="EMBL" id="FWWR01000011">
    <property type="protein sequence ID" value="SMB91375.1"/>
    <property type="molecule type" value="Genomic_DNA"/>
</dbReference>
<gene>
    <name evidence="2" type="ORF">SAMN00017477_1796</name>
</gene>
<dbReference type="NCBIfam" id="TIGR00762">
    <property type="entry name" value="DegV"/>
    <property type="match status" value="1"/>
</dbReference>
<keyword evidence="3" id="KW-1185">Reference proteome</keyword>
<accession>A0A1W1VDH8</accession>
<organism evidence="2 3">
    <name type="scientific">Peptoniphilus asaccharolyticus DSM 20463</name>
    <dbReference type="NCBI Taxonomy" id="573058"/>
    <lineage>
        <taxon>Bacteria</taxon>
        <taxon>Bacillati</taxon>
        <taxon>Bacillota</taxon>
        <taxon>Tissierellia</taxon>
        <taxon>Tissierellales</taxon>
        <taxon>Peptoniphilaceae</taxon>
        <taxon>Peptoniphilus</taxon>
    </lineage>
</organism>
<dbReference type="InterPro" id="IPR043168">
    <property type="entry name" value="DegV_C"/>
</dbReference>
<keyword evidence="1" id="KW-0446">Lipid-binding</keyword>
<evidence type="ECO:0000313" key="2">
    <source>
        <dbReference type="EMBL" id="SMB91375.1"/>
    </source>
</evidence>
<sequence length="280" mass="31320">MSYRIVADTSCDISQELEEKLRVLLVSFKIAIEGVEYVDDENLDLNVFIEAMKASKNPIRTSCPSPYDYLEKLNECEEDKIIIVTISELLSGSNNAAVIAREEYLREHPDKQVYIVNSKTASAGQLSLILKIDEIMKEEISFEAQIEKIEEAVGNNETFFILENLDNLIKNGRIKKATGLVATALNIRPIMKPDKNGDIEIHEINRGFKKSLLKLAKELGSLADNLEERILVISHAEGLEKAQMLADKVKELHNFKDILIVHTKGLATGYADMGGIIVGF</sequence>
<dbReference type="Proteomes" id="UP000192368">
    <property type="component" value="Unassembled WGS sequence"/>
</dbReference>
<dbReference type="InterPro" id="IPR050270">
    <property type="entry name" value="DegV_domain_contain"/>
</dbReference>
<dbReference type="PANTHER" id="PTHR33434:SF2">
    <property type="entry name" value="FATTY ACID-BINDING PROTEIN TM_1468"/>
    <property type="match status" value="1"/>
</dbReference>
<dbReference type="Gene3D" id="3.30.1180.10">
    <property type="match status" value="1"/>
</dbReference>
<dbReference type="Gene3D" id="3.40.50.10440">
    <property type="entry name" value="Dihydroxyacetone kinase, domain 1"/>
    <property type="match status" value="1"/>
</dbReference>
<dbReference type="SUPFAM" id="SSF82549">
    <property type="entry name" value="DAK1/DegV-like"/>
    <property type="match status" value="1"/>
</dbReference>
<evidence type="ECO:0000256" key="1">
    <source>
        <dbReference type="ARBA" id="ARBA00023121"/>
    </source>
</evidence>
<dbReference type="PANTHER" id="PTHR33434">
    <property type="entry name" value="DEGV DOMAIN-CONTAINING PROTEIN DR_1986-RELATED"/>
    <property type="match status" value="1"/>
</dbReference>
<dbReference type="InterPro" id="IPR003797">
    <property type="entry name" value="DegV"/>
</dbReference>